<keyword evidence="5 6" id="KW-0472">Membrane</keyword>
<dbReference type="InterPro" id="IPR050930">
    <property type="entry name" value="MFS_Vesicular_Transporter"/>
</dbReference>
<dbReference type="Proteomes" id="UP000740727">
    <property type="component" value="Unassembled WGS sequence"/>
</dbReference>
<feature type="domain" description="Major facilitator superfamily (MFS) profile" evidence="7">
    <location>
        <begin position="32"/>
        <end position="411"/>
    </location>
</feature>
<feature type="transmembrane region" description="Helical" evidence="6">
    <location>
        <begin position="359"/>
        <end position="380"/>
    </location>
</feature>
<dbReference type="SUPFAM" id="SSF103473">
    <property type="entry name" value="MFS general substrate transporter"/>
    <property type="match status" value="1"/>
</dbReference>
<feature type="transmembrane region" description="Helical" evidence="6">
    <location>
        <begin position="301"/>
        <end position="319"/>
    </location>
</feature>
<feature type="transmembrane region" description="Helical" evidence="6">
    <location>
        <begin position="123"/>
        <end position="145"/>
    </location>
</feature>
<evidence type="ECO:0000256" key="2">
    <source>
        <dbReference type="ARBA" id="ARBA00022448"/>
    </source>
</evidence>
<dbReference type="Gene3D" id="1.20.1250.20">
    <property type="entry name" value="MFS general substrate transporter like domains"/>
    <property type="match status" value="2"/>
</dbReference>
<evidence type="ECO:0000256" key="1">
    <source>
        <dbReference type="ARBA" id="ARBA00004141"/>
    </source>
</evidence>
<feature type="transmembrane region" description="Helical" evidence="6">
    <location>
        <begin position="34"/>
        <end position="54"/>
    </location>
</feature>
<dbReference type="PRINTS" id="PR01035">
    <property type="entry name" value="TCRTETA"/>
</dbReference>
<evidence type="ECO:0000256" key="6">
    <source>
        <dbReference type="SAM" id="Phobius"/>
    </source>
</evidence>
<feature type="transmembrane region" description="Helical" evidence="6">
    <location>
        <begin position="98"/>
        <end position="116"/>
    </location>
</feature>
<dbReference type="CDD" id="cd17325">
    <property type="entry name" value="MFS_MdtG_SLC18_like"/>
    <property type="match status" value="1"/>
</dbReference>
<dbReference type="InterPro" id="IPR036259">
    <property type="entry name" value="MFS_trans_sf"/>
</dbReference>
<dbReference type="InterPro" id="IPR020846">
    <property type="entry name" value="MFS_dom"/>
</dbReference>
<dbReference type="EMBL" id="RFXN01000012">
    <property type="protein sequence ID" value="NBR93595.1"/>
    <property type="molecule type" value="Genomic_DNA"/>
</dbReference>
<evidence type="ECO:0000256" key="4">
    <source>
        <dbReference type="ARBA" id="ARBA00022989"/>
    </source>
</evidence>
<gene>
    <name evidence="8" type="ORF">EBT44_01885</name>
</gene>
<evidence type="ECO:0000256" key="3">
    <source>
        <dbReference type="ARBA" id="ARBA00022692"/>
    </source>
</evidence>
<keyword evidence="4 6" id="KW-1133">Transmembrane helix</keyword>
<feature type="transmembrane region" description="Helical" evidence="6">
    <location>
        <begin position="386"/>
        <end position="405"/>
    </location>
</feature>
<feature type="transmembrane region" description="Helical" evidence="6">
    <location>
        <begin position="187"/>
        <end position="205"/>
    </location>
</feature>
<comment type="caution">
    <text evidence="8">The sequence shown here is derived from an EMBL/GenBank/DDBJ whole genome shotgun (WGS) entry which is preliminary data.</text>
</comment>
<evidence type="ECO:0000259" key="7">
    <source>
        <dbReference type="PROSITE" id="PS50850"/>
    </source>
</evidence>
<proteinExistence type="predicted"/>
<dbReference type="AlphaFoldDB" id="A0A965LKQ9"/>
<dbReference type="GO" id="GO:0022857">
    <property type="term" value="F:transmembrane transporter activity"/>
    <property type="evidence" value="ECO:0007669"/>
    <property type="project" value="InterPro"/>
</dbReference>
<evidence type="ECO:0000256" key="5">
    <source>
        <dbReference type="ARBA" id="ARBA00023136"/>
    </source>
</evidence>
<dbReference type="PANTHER" id="PTHR23506:SF23">
    <property type="entry name" value="GH10249P"/>
    <property type="match status" value="1"/>
</dbReference>
<dbReference type="Pfam" id="PF07690">
    <property type="entry name" value="MFS_1"/>
    <property type="match status" value="1"/>
</dbReference>
<feature type="transmembrane region" description="Helical" evidence="6">
    <location>
        <begin position="266"/>
        <end position="289"/>
    </location>
</feature>
<feature type="transmembrane region" description="Helical" evidence="6">
    <location>
        <begin position="66"/>
        <end position="86"/>
    </location>
</feature>
<keyword evidence="3 6" id="KW-0812">Transmembrane</keyword>
<sequence length="422" mass="44292">MMDALIDLLWFSLPRTIASKAMKTPFRNLPPEVPILASAAFLVAAGFGFIAPATPIFARSFGVSQAAAGAVVSLFAFTRFCTGLTGGKLVDRFGPQKMMASGLFIVSFSALLAAFSQNYYQLLFFRGAGGFGSAVYTVSATTILLRVVSDDQRGQAQSTFQSGYLFGSITGPLFGGALVEFSLRAPFFVYSITVAGAGMVALIFLSTSQSSQKSSPSQDEVTMQIRDALKIHGYQVAILGSFALAWCGIGVRISLVPLYVTEGLGLRPVALGAGLAAATILQGLTLIPAGKFVDKHGRQKGILIGAFITLSGLAIFAFVESYPGFILGMGFAGLGASFLSSAPAALVGDVMTGKSGRVVALWQMSSDFGLVIGPIAMGFVADNQSFKAAFLVAALFLIPVIIRGINLPETRRSHLPPPYEPS</sequence>
<evidence type="ECO:0000313" key="9">
    <source>
        <dbReference type="Proteomes" id="UP000740727"/>
    </source>
</evidence>
<dbReference type="PANTHER" id="PTHR23506">
    <property type="entry name" value="GH10249P"/>
    <property type="match status" value="1"/>
</dbReference>
<organism evidence="8 9">
    <name type="scientific">Candidatus Fonsibacter lacus</name>
    <dbReference type="NCBI Taxonomy" id="2576439"/>
    <lineage>
        <taxon>Bacteria</taxon>
        <taxon>Pseudomonadati</taxon>
        <taxon>Pseudomonadota</taxon>
        <taxon>Alphaproteobacteria</taxon>
        <taxon>Candidatus Pelagibacterales</taxon>
        <taxon>Candidatus Pelagibacterales incertae sedis</taxon>
        <taxon>Candidatus Fonsibacter</taxon>
    </lineage>
</organism>
<keyword evidence="2" id="KW-0813">Transport</keyword>
<comment type="subcellular location">
    <subcellularLocation>
        <location evidence="1">Membrane</location>
        <topology evidence="1">Multi-pass membrane protein</topology>
    </subcellularLocation>
</comment>
<reference evidence="8" key="1">
    <citation type="submission" date="2018-10" db="EMBL/GenBank/DDBJ databases">
        <title>Iterative Subtractive Binning of Freshwater Chronoseries Metagenomes Recovers Nearly Complete Genomes from over Four Hundred Novel Species.</title>
        <authorList>
            <person name="Rodriguez-R L.M."/>
            <person name="Tsementzi D."/>
            <person name="Luo C."/>
            <person name="Konstantinidis K.T."/>
        </authorList>
    </citation>
    <scope>NUCLEOTIDE SEQUENCE</scope>
    <source>
        <strain evidence="8">WB5_2A_028</strain>
    </source>
</reference>
<name>A0A965LKQ9_9PROT</name>
<dbReference type="InterPro" id="IPR011701">
    <property type="entry name" value="MFS"/>
</dbReference>
<feature type="transmembrane region" description="Helical" evidence="6">
    <location>
        <begin position="325"/>
        <end position="347"/>
    </location>
</feature>
<accession>A0A965LKQ9</accession>
<protein>
    <submittedName>
        <fullName evidence="8">MFS transporter</fullName>
    </submittedName>
</protein>
<evidence type="ECO:0000313" key="8">
    <source>
        <dbReference type="EMBL" id="NBR93595.1"/>
    </source>
</evidence>
<dbReference type="PROSITE" id="PS50850">
    <property type="entry name" value="MFS"/>
    <property type="match status" value="1"/>
</dbReference>
<feature type="transmembrane region" description="Helical" evidence="6">
    <location>
        <begin position="236"/>
        <end position="260"/>
    </location>
</feature>
<dbReference type="GO" id="GO:0016020">
    <property type="term" value="C:membrane"/>
    <property type="evidence" value="ECO:0007669"/>
    <property type="project" value="UniProtKB-SubCell"/>
</dbReference>
<dbReference type="InterPro" id="IPR001958">
    <property type="entry name" value="Tet-R_TetA/multi-R_MdtG-like"/>
</dbReference>